<protein>
    <recommendedName>
        <fullName evidence="4">Lipoprotein</fullName>
    </recommendedName>
</protein>
<keyword evidence="2" id="KW-0472">Membrane</keyword>
<accession>E1YIA4</accession>
<keyword evidence="2" id="KW-1133">Transmembrane helix</keyword>
<reference evidence="3" key="1">
    <citation type="journal article" date="2011" name="Environ. Microbiol.">
        <title>Genomic insights into the metabolic potential of the polycyclic aromatic hydrocarbon degrading sulfate-reducing Deltaproteobacterium N47.</title>
        <authorList>
            <person name="Bergmann F."/>
            <person name="Selesi D."/>
            <person name="Weinmaier T."/>
            <person name="Tischler P."/>
            <person name="Rattei T."/>
            <person name="Meckenstock R.U."/>
        </authorList>
    </citation>
    <scope>NUCLEOTIDE SEQUENCE</scope>
</reference>
<feature type="region of interest" description="Disordered" evidence="1">
    <location>
        <begin position="70"/>
        <end position="92"/>
    </location>
</feature>
<proteinExistence type="predicted"/>
<dbReference type="PROSITE" id="PS51257">
    <property type="entry name" value="PROKAR_LIPOPROTEIN"/>
    <property type="match status" value="1"/>
</dbReference>
<feature type="transmembrane region" description="Helical" evidence="2">
    <location>
        <begin position="6"/>
        <end position="26"/>
    </location>
</feature>
<sequence>MNKSNVVNSVYVFLILLVIVMITGCAPTSSETQPQPTAHFTGTSRDGQMVGQLTAISRYGQGPVSGEVLLPDSSENRQSSQQARANMRTPDQAECTADQIVAAAAVMEPLRQSILTKLTKMESGSWVLIHRGALPVVNFVPAPQSGLLVRRVPGDGSEARYEAWNWRKGEPCPAQLVLLSE</sequence>
<organism evidence="3">
    <name type="scientific">uncultured Desulfobacterium sp</name>
    <dbReference type="NCBI Taxonomy" id="201089"/>
    <lineage>
        <taxon>Bacteria</taxon>
        <taxon>Pseudomonadati</taxon>
        <taxon>Thermodesulfobacteriota</taxon>
        <taxon>Desulfobacteria</taxon>
        <taxon>Desulfobacterales</taxon>
        <taxon>Desulfobacteriaceae</taxon>
        <taxon>Desulfobacterium</taxon>
        <taxon>environmental samples</taxon>
    </lineage>
</organism>
<keyword evidence="2" id="KW-0812">Transmembrane</keyword>
<dbReference type="EMBL" id="FR695874">
    <property type="protein sequence ID" value="CBX30373.1"/>
    <property type="molecule type" value="Genomic_DNA"/>
</dbReference>
<name>E1YIA4_9BACT</name>
<evidence type="ECO:0000256" key="1">
    <source>
        <dbReference type="SAM" id="MobiDB-lite"/>
    </source>
</evidence>
<evidence type="ECO:0000313" key="3">
    <source>
        <dbReference type="EMBL" id="CBX30373.1"/>
    </source>
</evidence>
<gene>
    <name evidence="3" type="ORF">N47_D31820</name>
</gene>
<evidence type="ECO:0008006" key="4">
    <source>
        <dbReference type="Google" id="ProtNLM"/>
    </source>
</evidence>
<evidence type="ECO:0000256" key="2">
    <source>
        <dbReference type="SAM" id="Phobius"/>
    </source>
</evidence>
<dbReference type="AlphaFoldDB" id="E1YIA4"/>